<reference evidence="1 2" key="1">
    <citation type="journal article" date="2020" name="Cell">
        <title>Large-Scale Comparative Analyses of Tick Genomes Elucidate Their Genetic Diversity and Vector Capacities.</title>
        <authorList>
            <consortium name="Tick Genome and Microbiome Consortium (TIGMIC)"/>
            <person name="Jia N."/>
            <person name="Wang J."/>
            <person name="Shi W."/>
            <person name="Du L."/>
            <person name="Sun Y."/>
            <person name="Zhan W."/>
            <person name="Jiang J.F."/>
            <person name="Wang Q."/>
            <person name="Zhang B."/>
            <person name="Ji P."/>
            <person name="Bell-Sakyi L."/>
            <person name="Cui X.M."/>
            <person name="Yuan T.T."/>
            <person name="Jiang B.G."/>
            <person name="Yang W.F."/>
            <person name="Lam T.T."/>
            <person name="Chang Q.C."/>
            <person name="Ding S.J."/>
            <person name="Wang X.J."/>
            <person name="Zhu J.G."/>
            <person name="Ruan X.D."/>
            <person name="Zhao L."/>
            <person name="Wei J.T."/>
            <person name="Ye R.Z."/>
            <person name="Que T.C."/>
            <person name="Du C.H."/>
            <person name="Zhou Y.H."/>
            <person name="Cheng J.X."/>
            <person name="Dai P.F."/>
            <person name="Guo W.B."/>
            <person name="Han X.H."/>
            <person name="Huang E.J."/>
            <person name="Li L.F."/>
            <person name="Wei W."/>
            <person name="Gao Y.C."/>
            <person name="Liu J.Z."/>
            <person name="Shao H.Z."/>
            <person name="Wang X."/>
            <person name="Wang C.C."/>
            <person name="Yang T.C."/>
            <person name="Huo Q.B."/>
            <person name="Li W."/>
            <person name="Chen H.Y."/>
            <person name="Chen S.E."/>
            <person name="Zhou L.G."/>
            <person name="Ni X.B."/>
            <person name="Tian J.H."/>
            <person name="Sheng Y."/>
            <person name="Liu T."/>
            <person name="Pan Y.S."/>
            <person name="Xia L.Y."/>
            <person name="Li J."/>
            <person name="Zhao F."/>
            <person name="Cao W.C."/>
        </authorList>
    </citation>
    <scope>NUCLEOTIDE SEQUENCE [LARGE SCALE GENOMIC DNA]</scope>
    <source>
        <strain evidence="1">HaeL-2018</strain>
    </source>
</reference>
<name>A0A9J6FKD8_HAELO</name>
<protein>
    <recommendedName>
        <fullName evidence="3">Transposase</fullName>
    </recommendedName>
</protein>
<evidence type="ECO:0000313" key="1">
    <source>
        <dbReference type="EMBL" id="KAH9363509.1"/>
    </source>
</evidence>
<accession>A0A9J6FKD8</accession>
<dbReference type="AlphaFoldDB" id="A0A9J6FKD8"/>
<dbReference type="Proteomes" id="UP000821853">
    <property type="component" value="Chromosome 10"/>
</dbReference>
<sequence length="73" mass="8487">MTSLFQTKIKKADRLWKVHPLLDIRNACLTLPRSPNICVDEQIIPLHRQVPSEAVRSWEAQPNRPEELYLGKP</sequence>
<dbReference type="VEuPathDB" id="VectorBase:HLOH_059023"/>
<organism evidence="1 2">
    <name type="scientific">Haemaphysalis longicornis</name>
    <name type="common">Bush tick</name>
    <dbReference type="NCBI Taxonomy" id="44386"/>
    <lineage>
        <taxon>Eukaryota</taxon>
        <taxon>Metazoa</taxon>
        <taxon>Ecdysozoa</taxon>
        <taxon>Arthropoda</taxon>
        <taxon>Chelicerata</taxon>
        <taxon>Arachnida</taxon>
        <taxon>Acari</taxon>
        <taxon>Parasitiformes</taxon>
        <taxon>Ixodida</taxon>
        <taxon>Ixodoidea</taxon>
        <taxon>Ixodidae</taxon>
        <taxon>Haemaphysalinae</taxon>
        <taxon>Haemaphysalis</taxon>
    </lineage>
</organism>
<evidence type="ECO:0000313" key="2">
    <source>
        <dbReference type="Proteomes" id="UP000821853"/>
    </source>
</evidence>
<evidence type="ECO:0008006" key="3">
    <source>
        <dbReference type="Google" id="ProtNLM"/>
    </source>
</evidence>
<dbReference type="OrthoDB" id="6504374at2759"/>
<dbReference type="EMBL" id="JABSTR010000002">
    <property type="protein sequence ID" value="KAH9363509.1"/>
    <property type="molecule type" value="Genomic_DNA"/>
</dbReference>
<comment type="caution">
    <text evidence="1">The sequence shown here is derived from an EMBL/GenBank/DDBJ whole genome shotgun (WGS) entry which is preliminary data.</text>
</comment>
<gene>
    <name evidence="1" type="ORF">HPB48_005958</name>
</gene>
<proteinExistence type="predicted"/>
<keyword evidence="2" id="KW-1185">Reference proteome</keyword>